<dbReference type="InterPro" id="IPR011010">
    <property type="entry name" value="DNA_brk_join_enz"/>
</dbReference>
<keyword evidence="3 5" id="KW-0238">DNA-binding</keyword>
<proteinExistence type="inferred from homology"/>
<dbReference type="AlphaFoldDB" id="A0A7D9H5C6"/>
<dbReference type="PANTHER" id="PTHR30629">
    <property type="entry name" value="PROPHAGE INTEGRASE"/>
    <property type="match status" value="1"/>
</dbReference>
<dbReference type="EMBL" id="LR633966">
    <property type="protein sequence ID" value="VUX54891.1"/>
    <property type="molecule type" value="Genomic_DNA"/>
</dbReference>
<dbReference type="CDD" id="cd00801">
    <property type="entry name" value="INT_P4_C"/>
    <property type="match status" value="1"/>
</dbReference>
<keyword evidence="4" id="KW-0233">DNA recombination</keyword>
<evidence type="ECO:0000259" key="7">
    <source>
        <dbReference type="PROSITE" id="PS51900"/>
    </source>
</evidence>
<dbReference type="SUPFAM" id="SSF56349">
    <property type="entry name" value="DNA breaking-rejoining enzymes"/>
    <property type="match status" value="1"/>
</dbReference>
<comment type="similarity">
    <text evidence="1">Belongs to the 'phage' integrase family.</text>
</comment>
<dbReference type="GO" id="GO:0006310">
    <property type="term" value="P:DNA recombination"/>
    <property type="evidence" value="ECO:0007669"/>
    <property type="project" value="UniProtKB-KW"/>
</dbReference>
<evidence type="ECO:0000259" key="6">
    <source>
        <dbReference type="PROSITE" id="PS51898"/>
    </source>
</evidence>
<dbReference type="GO" id="GO:0003677">
    <property type="term" value="F:DNA binding"/>
    <property type="evidence" value="ECO:0007669"/>
    <property type="project" value="UniProtKB-UniRule"/>
</dbReference>
<dbReference type="InterPro" id="IPR053876">
    <property type="entry name" value="Phage_int_M"/>
</dbReference>
<dbReference type="InterPro" id="IPR002104">
    <property type="entry name" value="Integrase_catalytic"/>
</dbReference>
<dbReference type="PROSITE" id="PS51898">
    <property type="entry name" value="TYR_RECOMBINASE"/>
    <property type="match status" value="1"/>
</dbReference>
<dbReference type="PROSITE" id="PS51900">
    <property type="entry name" value="CB"/>
    <property type="match status" value="1"/>
</dbReference>
<dbReference type="GO" id="GO:0015074">
    <property type="term" value="P:DNA integration"/>
    <property type="evidence" value="ECO:0007669"/>
    <property type="project" value="UniProtKB-KW"/>
</dbReference>
<sequence>MPLTDTRIRQAKPKQKPYKLTDGGGLHIEVRPTGSKLWRLRYRLVGKENVFAIGRYPELKLKDARAERDKAKETIKKGVHPSHNRKLERVRQSSEHANTFRAVADEWLERNAEGWTARTYKQRQKALENDVFPFIGSLPVRQVTPAHVLDIVRRVEKRAPTMAVIVNQFIGAICRYAVVTLRADIDPTAPLRGSLKPSQTQHSKPLSGSELPAFLRAVDDYPGQFGNKSALQIMLLTLVRTTELIEARWDEFDLEQRLWTIPGNRMKSREVHRVPLSHQVVDLIKRLHGVSGHREFLFPNRADPRRPASQGVLWKAVASLGYKGKFSPHGIRATGSTMLNEMGFRADVIERQLAHAERNKVRASYNQADYLDERRQMMQAWADFLDVQDESSNVTIGQFGKASQAG</sequence>
<dbReference type="InterPro" id="IPR013762">
    <property type="entry name" value="Integrase-like_cat_sf"/>
</dbReference>
<evidence type="ECO:0000256" key="2">
    <source>
        <dbReference type="ARBA" id="ARBA00022908"/>
    </source>
</evidence>
<feature type="domain" description="Core-binding (CB)" evidence="7">
    <location>
        <begin position="98"/>
        <end position="178"/>
    </location>
</feature>
<dbReference type="Pfam" id="PF00589">
    <property type="entry name" value="Phage_integrase"/>
    <property type="match status" value="1"/>
</dbReference>
<dbReference type="Gene3D" id="1.10.150.130">
    <property type="match status" value="1"/>
</dbReference>
<dbReference type="InterPro" id="IPR025166">
    <property type="entry name" value="Integrase_DNA_bind_dom"/>
</dbReference>
<name>A0A7D9H5C6_9GAMM</name>
<evidence type="ECO:0000256" key="5">
    <source>
        <dbReference type="PROSITE-ProRule" id="PRU01248"/>
    </source>
</evidence>
<feature type="domain" description="Tyr recombinase" evidence="6">
    <location>
        <begin position="201"/>
        <end position="378"/>
    </location>
</feature>
<dbReference type="Pfam" id="PF22022">
    <property type="entry name" value="Phage_int_M"/>
    <property type="match status" value="1"/>
</dbReference>
<dbReference type="Gene3D" id="3.30.160.390">
    <property type="entry name" value="Integrase, DNA-binding domain"/>
    <property type="match status" value="1"/>
</dbReference>
<protein>
    <submittedName>
        <fullName evidence="8">Integrase</fullName>
    </submittedName>
</protein>
<dbReference type="InterPro" id="IPR044068">
    <property type="entry name" value="CB"/>
</dbReference>
<reference evidence="8" key="1">
    <citation type="submission" date="2019-07" db="EMBL/GenBank/DDBJ databases">
        <authorList>
            <person name="Weber M."/>
            <person name="Kostadinov I."/>
            <person name="Kostadinov D I."/>
        </authorList>
    </citation>
    <scope>NUCLEOTIDE SEQUENCE</scope>
    <source>
        <strain evidence="8">Gfbio:sag-sample-b02:053724c1-46a9-4a36-b237-ea2bf867836b</strain>
    </source>
</reference>
<dbReference type="PANTHER" id="PTHR30629:SF2">
    <property type="entry name" value="PROPHAGE INTEGRASE INTS-RELATED"/>
    <property type="match status" value="1"/>
</dbReference>
<evidence type="ECO:0000313" key="8">
    <source>
        <dbReference type="EMBL" id="VUX54891.1"/>
    </source>
</evidence>
<dbReference type="InterPro" id="IPR010998">
    <property type="entry name" value="Integrase_recombinase_N"/>
</dbReference>
<organism evidence="8">
    <name type="scientific">uncultured Woeseiaceae bacterium</name>
    <dbReference type="NCBI Taxonomy" id="1983305"/>
    <lineage>
        <taxon>Bacteria</taxon>
        <taxon>Pseudomonadati</taxon>
        <taxon>Pseudomonadota</taxon>
        <taxon>Gammaproteobacteria</taxon>
        <taxon>Woeseiales</taxon>
        <taxon>Woeseiaceae</taxon>
        <taxon>environmental samples</taxon>
    </lineage>
</organism>
<gene>
    <name evidence="8" type="ORF">JTBB02_V1_20020</name>
</gene>
<evidence type="ECO:0000256" key="4">
    <source>
        <dbReference type="ARBA" id="ARBA00023172"/>
    </source>
</evidence>
<evidence type="ECO:0000256" key="1">
    <source>
        <dbReference type="ARBA" id="ARBA00008857"/>
    </source>
</evidence>
<evidence type="ECO:0000256" key="3">
    <source>
        <dbReference type="ARBA" id="ARBA00023125"/>
    </source>
</evidence>
<keyword evidence="2" id="KW-0229">DNA integration</keyword>
<dbReference type="InterPro" id="IPR050808">
    <property type="entry name" value="Phage_Integrase"/>
</dbReference>
<dbReference type="Gene3D" id="1.10.443.10">
    <property type="entry name" value="Intergrase catalytic core"/>
    <property type="match status" value="1"/>
</dbReference>
<dbReference type="InterPro" id="IPR038488">
    <property type="entry name" value="Integrase_DNA-bd_sf"/>
</dbReference>
<accession>A0A7D9H5C6</accession>
<dbReference type="Pfam" id="PF13356">
    <property type="entry name" value="Arm-DNA-bind_3"/>
    <property type="match status" value="1"/>
</dbReference>